<dbReference type="InterPro" id="IPR044730">
    <property type="entry name" value="RNase_H-like_dom_plant"/>
</dbReference>
<evidence type="ECO:0000259" key="1">
    <source>
        <dbReference type="Pfam" id="PF13456"/>
    </source>
</evidence>
<gene>
    <name evidence="3" type="ORF">BRAA06T26707Z</name>
    <name evidence="2" type="ORF">BRAPAZ1V2_A06P45470.2</name>
</gene>
<organism evidence="3">
    <name type="scientific">Brassica campestris</name>
    <name type="common">Field mustard</name>
    <dbReference type="NCBI Taxonomy" id="3711"/>
    <lineage>
        <taxon>Eukaryota</taxon>
        <taxon>Viridiplantae</taxon>
        <taxon>Streptophyta</taxon>
        <taxon>Embryophyta</taxon>
        <taxon>Tracheophyta</taxon>
        <taxon>Spermatophyta</taxon>
        <taxon>Magnoliopsida</taxon>
        <taxon>eudicotyledons</taxon>
        <taxon>Gunneridae</taxon>
        <taxon>Pentapetalae</taxon>
        <taxon>rosids</taxon>
        <taxon>malvids</taxon>
        <taxon>Brassicales</taxon>
        <taxon>Brassicaceae</taxon>
        <taxon>Brassiceae</taxon>
        <taxon>Brassica</taxon>
    </lineage>
</organism>
<name>A0A3P5YKD4_BRACM</name>
<evidence type="ECO:0000313" key="2">
    <source>
        <dbReference type="EMBL" id="CAG7872307.1"/>
    </source>
</evidence>
<dbReference type="AlphaFoldDB" id="A0A3P5YKD4"/>
<reference evidence="3" key="1">
    <citation type="submission" date="2018-11" db="EMBL/GenBank/DDBJ databases">
        <authorList>
            <consortium name="Genoscope - CEA"/>
            <person name="William W."/>
        </authorList>
    </citation>
    <scope>NUCLEOTIDE SEQUENCE</scope>
</reference>
<proteinExistence type="predicted"/>
<dbReference type="CDD" id="cd06222">
    <property type="entry name" value="RNase_H_like"/>
    <property type="match status" value="1"/>
</dbReference>
<accession>A0A3P5YKD4</accession>
<dbReference type="Pfam" id="PF13456">
    <property type="entry name" value="RVT_3"/>
    <property type="match status" value="1"/>
</dbReference>
<dbReference type="EMBL" id="LS974622">
    <property type="protein sequence ID" value="CAG7872307.1"/>
    <property type="molecule type" value="Genomic_DNA"/>
</dbReference>
<dbReference type="Proteomes" id="UP000694005">
    <property type="component" value="Chromosome A06"/>
</dbReference>
<dbReference type="InterPro" id="IPR002156">
    <property type="entry name" value="RNaseH_domain"/>
</dbReference>
<dbReference type="GO" id="GO:0004523">
    <property type="term" value="F:RNA-DNA hybrid ribonuclease activity"/>
    <property type="evidence" value="ECO:0007669"/>
    <property type="project" value="InterPro"/>
</dbReference>
<dbReference type="EMBL" id="LR031569">
    <property type="protein sequence ID" value="VDC68167.1"/>
    <property type="molecule type" value="Genomic_DNA"/>
</dbReference>
<protein>
    <recommendedName>
        <fullName evidence="1">RNase H type-1 domain-containing protein</fullName>
    </recommendedName>
</protein>
<dbReference type="InterPro" id="IPR036397">
    <property type="entry name" value="RNaseH_sf"/>
</dbReference>
<evidence type="ECO:0000313" key="3">
    <source>
        <dbReference type="EMBL" id="VDC68167.1"/>
    </source>
</evidence>
<feature type="domain" description="RNase H type-1" evidence="1">
    <location>
        <begin position="2"/>
        <end position="84"/>
    </location>
</feature>
<dbReference type="Gene3D" id="3.30.420.10">
    <property type="entry name" value="Ribonuclease H-like superfamily/Ribonuclease H"/>
    <property type="match status" value="1"/>
</dbReference>
<sequence length="102" mass="11275">MTDASWDANRLRVGLAWVLTGAPATVVRNGTSIQEFVTSPLVAEALAIREGLYWTASQKISHLWICSDNLTLIGVLINKTQRKKTAGDHQRHPQSLVCICFN</sequence>
<dbReference type="GO" id="GO:0003676">
    <property type="term" value="F:nucleic acid binding"/>
    <property type="evidence" value="ECO:0007669"/>
    <property type="project" value="InterPro"/>
</dbReference>
<dbReference type="InterPro" id="IPR012337">
    <property type="entry name" value="RNaseH-like_sf"/>
</dbReference>
<dbReference type="SUPFAM" id="SSF53098">
    <property type="entry name" value="Ribonuclease H-like"/>
    <property type="match status" value="1"/>
</dbReference>
<dbReference type="Gramene" id="A06p45470.2_BraZ1">
    <property type="protein sequence ID" value="A06p45470.2_BraZ1.CDS.1"/>
    <property type="gene ID" value="A06g45470.2_BraZ1"/>
</dbReference>